<accession>A0A482WDF3</accession>
<dbReference type="Proteomes" id="UP000292052">
    <property type="component" value="Unassembled WGS sequence"/>
</dbReference>
<organism evidence="1 2">
    <name type="scientific">Asbolus verrucosus</name>
    <name type="common">Desert ironclad beetle</name>
    <dbReference type="NCBI Taxonomy" id="1661398"/>
    <lineage>
        <taxon>Eukaryota</taxon>
        <taxon>Metazoa</taxon>
        <taxon>Ecdysozoa</taxon>
        <taxon>Arthropoda</taxon>
        <taxon>Hexapoda</taxon>
        <taxon>Insecta</taxon>
        <taxon>Pterygota</taxon>
        <taxon>Neoptera</taxon>
        <taxon>Endopterygota</taxon>
        <taxon>Coleoptera</taxon>
        <taxon>Polyphaga</taxon>
        <taxon>Cucujiformia</taxon>
        <taxon>Tenebrionidae</taxon>
        <taxon>Pimeliinae</taxon>
        <taxon>Asbolus</taxon>
    </lineage>
</organism>
<dbReference type="OrthoDB" id="25402at2759"/>
<name>A0A482WDF3_ASBVE</name>
<keyword evidence="2" id="KW-1185">Reference proteome</keyword>
<dbReference type="AlphaFoldDB" id="A0A482WDF3"/>
<reference evidence="1 2" key="1">
    <citation type="submission" date="2017-03" db="EMBL/GenBank/DDBJ databases">
        <title>Genome of the blue death feigning beetle - Asbolus verrucosus.</title>
        <authorList>
            <person name="Rider S.D."/>
        </authorList>
    </citation>
    <scope>NUCLEOTIDE SEQUENCE [LARGE SCALE GENOMIC DNA]</scope>
    <source>
        <strain evidence="1">Butters</strain>
        <tissue evidence="1">Head and leg muscle</tissue>
    </source>
</reference>
<comment type="caution">
    <text evidence="1">The sequence shown here is derived from an EMBL/GenBank/DDBJ whole genome shotgun (WGS) entry which is preliminary data.</text>
</comment>
<proteinExistence type="predicted"/>
<evidence type="ECO:0000313" key="2">
    <source>
        <dbReference type="Proteomes" id="UP000292052"/>
    </source>
</evidence>
<dbReference type="STRING" id="1661398.A0A482WDF3"/>
<feature type="non-terminal residue" evidence="1">
    <location>
        <position position="1"/>
    </location>
</feature>
<dbReference type="EMBL" id="QDEB01006227">
    <property type="protein sequence ID" value="RZC42659.1"/>
    <property type="molecule type" value="Genomic_DNA"/>
</dbReference>
<gene>
    <name evidence="1" type="ORF">BDFB_013269</name>
</gene>
<dbReference type="GO" id="GO:0003676">
    <property type="term" value="F:nucleic acid binding"/>
    <property type="evidence" value="ECO:0007669"/>
    <property type="project" value="InterPro"/>
</dbReference>
<sequence length="90" mass="10679">LRDGYARMRRQRGKRQNFQFAFERHTTYIQGVMVWSAISYGRRSPIVFIENVLQPVLIPYVNSLQNPIFQQNNVHSHTVAITKKYLERAQ</sequence>
<protein>
    <recommendedName>
        <fullName evidence="3">DDE 3 domain containing protein</fullName>
    </recommendedName>
</protein>
<evidence type="ECO:0000313" key="1">
    <source>
        <dbReference type="EMBL" id="RZC42659.1"/>
    </source>
</evidence>
<feature type="non-terminal residue" evidence="1">
    <location>
        <position position="90"/>
    </location>
</feature>
<dbReference type="Gene3D" id="3.30.420.10">
    <property type="entry name" value="Ribonuclease H-like superfamily/Ribonuclease H"/>
    <property type="match status" value="1"/>
</dbReference>
<evidence type="ECO:0008006" key="3">
    <source>
        <dbReference type="Google" id="ProtNLM"/>
    </source>
</evidence>
<dbReference type="InterPro" id="IPR036397">
    <property type="entry name" value="RNaseH_sf"/>
</dbReference>